<evidence type="ECO:0000256" key="4">
    <source>
        <dbReference type="ARBA" id="ARBA00023239"/>
    </source>
</evidence>
<dbReference type="AlphaFoldDB" id="A0AAN6IRC6"/>
<dbReference type="GO" id="GO:0006729">
    <property type="term" value="P:tetrahydrobiopterin biosynthetic process"/>
    <property type="evidence" value="ECO:0007669"/>
    <property type="project" value="InterPro"/>
</dbReference>
<name>A0AAN6IRC6_EXODE</name>
<comment type="caution">
    <text evidence="5">The sequence shown here is derived from an EMBL/GenBank/DDBJ whole genome shotgun (WGS) entry which is preliminary data.</text>
</comment>
<protein>
    <recommendedName>
        <fullName evidence="3">4a-hydroxytetrahydrobiopterin dehydratase</fullName>
        <ecNumber evidence="3">4.2.1.96</ecNumber>
    </recommendedName>
</protein>
<sequence length="220" mass="24245">MSIYHAQTQRSLTLSSVSPVTIAENRHEITFRLKDGTSITQKISPTPKVKLEKLAEALASLVSTPNLNSANTNTAPPSFGTLQWELDPLGDAIHRHVALSSPEECNRVVDTIMVEADKMNHHPHIAREDGDGYSCFTITCTTHSPRGLSARDTRLAAKVDELLAQTGLQVTAPARISNPSLDLEQLQRQISEQRKRMIEINRQKIAEALENCGCDSAKKQ</sequence>
<evidence type="ECO:0000313" key="6">
    <source>
        <dbReference type="Proteomes" id="UP001161757"/>
    </source>
</evidence>
<organism evidence="5 6">
    <name type="scientific">Exophiala dermatitidis</name>
    <name type="common">Black yeast-like fungus</name>
    <name type="synonym">Wangiella dermatitidis</name>
    <dbReference type="NCBI Taxonomy" id="5970"/>
    <lineage>
        <taxon>Eukaryota</taxon>
        <taxon>Fungi</taxon>
        <taxon>Dikarya</taxon>
        <taxon>Ascomycota</taxon>
        <taxon>Pezizomycotina</taxon>
        <taxon>Eurotiomycetes</taxon>
        <taxon>Chaetothyriomycetidae</taxon>
        <taxon>Chaetothyriales</taxon>
        <taxon>Herpotrichiellaceae</taxon>
        <taxon>Exophiala</taxon>
    </lineage>
</organism>
<dbReference type="Pfam" id="PF01329">
    <property type="entry name" value="Pterin_4a"/>
    <property type="match status" value="1"/>
</dbReference>
<accession>A0AAN6IRC6</accession>
<reference evidence="5" key="1">
    <citation type="submission" date="2023-01" db="EMBL/GenBank/DDBJ databases">
        <title>Exophiala dermititidis isolated from Cystic Fibrosis Patient.</title>
        <authorList>
            <person name="Kurbessoian T."/>
            <person name="Crocker A."/>
            <person name="Murante D."/>
            <person name="Hogan D.A."/>
            <person name="Stajich J.E."/>
        </authorList>
    </citation>
    <scope>NUCLEOTIDE SEQUENCE</scope>
    <source>
        <strain evidence="5">Ex8</strain>
    </source>
</reference>
<dbReference type="CDD" id="cd00488">
    <property type="entry name" value="PCD_DCoH"/>
    <property type="match status" value="1"/>
</dbReference>
<dbReference type="Proteomes" id="UP001161757">
    <property type="component" value="Unassembled WGS sequence"/>
</dbReference>
<dbReference type="Gene3D" id="3.30.1360.20">
    <property type="entry name" value="Transcriptional coactivator/pterin dehydratase"/>
    <property type="match status" value="1"/>
</dbReference>
<keyword evidence="4" id="KW-0456">Lyase</keyword>
<comment type="catalytic activity">
    <reaction evidence="1">
        <text>(4aS,6R)-4a-hydroxy-L-erythro-5,6,7,8-tetrahydrobiopterin = (6R)-L-erythro-6,7-dihydrobiopterin + H2O</text>
        <dbReference type="Rhea" id="RHEA:11920"/>
        <dbReference type="ChEBI" id="CHEBI:15377"/>
        <dbReference type="ChEBI" id="CHEBI:15642"/>
        <dbReference type="ChEBI" id="CHEBI:43120"/>
        <dbReference type="EC" id="4.2.1.96"/>
    </reaction>
</comment>
<evidence type="ECO:0000256" key="1">
    <source>
        <dbReference type="ARBA" id="ARBA00001554"/>
    </source>
</evidence>
<proteinExistence type="inferred from homology"/>
<dbReference type="SUPFAM" id="SSF55248">
    <property type="entry name" value="PCD-like"/>
    <property type="match status" value="1"/>
</dbReference>
<dbReference type="GO" id="GO:0008124">
    <property type="term" value="F:4-alpha-hydroxytetrahydrobiopterin dehydratase activity"/>
    <property type="evidence" value="ECO:0007669"/>
    <property type="project" value="UniProtKB-EC"/>
</dbReference>
<evidence type="ECO:0000313" key="5">
    <source>
        <dbReference type="EMBL" id="KAJ8988499.1"/>
    </source>
</evidence>
<comment type="similarity">
    <text evidence="2">Belongs to the pterin-4-alpha-carbinolamine dehydratase family.</text>
</comment>
<dbReference type="InterPro" id="IPR001533">
    <property type="entry name" value="Pterin_deHydtase"/>
</dbReference>
<gene>
    <name evidence="5" type="ORF">HRR80_007525</name>
</gene>
<dbReference type="EC" id="4.2.1.96" evidence="3"/>
<dbReference type="EMBL" id="JAJGCB010000018">
    <property type="protein sequence ID" value="KAJ8988499.1"/>
    <property type="molecule type" value="Genomic_DNA"/>
</dbReference>
<dbReference type="InterPro" id="IPR036428">
    <property type="entry name" value="PCD_sf"/>
</dbReference>
<evidence type="ECO:0000256" key="3">
    <source>
        <dbReference type="ARBA" id="ARBA00013252"/>
    </source>
</evidence>
<evidence type="ECO:0000256" key="2">
    <source>
        <dbReference type="ARBA" id="ARBA00006472"/>
    </source>
</evidence>